<dbReference type="OrthoDB" id="9812656at2"/>
<reference evidence="2 3" key="1">
    <citation type="submission" date="2016-12" db="EMBL/GenBank/DDBJ databases">
        <authorList>
            <person name="Song W.-J."/>
            <person name="Kurnit D.M."/>
        </authorList>
    </citation>
    <scope>NUCLEOTIDE SEQUENCE [LARGE SCALE GENOMIC DNA]</scope>
    <source>
        <strain evidence="2 3">PCL1601</strain>
    </source>
</reference>
<dbReference type="InterPro" id="IPR029068">
    <property type="entry name" value="Glyas_Bleomycin-R_OHBP_Dase"/>
</dbReference>
<dbReference type="InterPro" id="IPR004360">
    <property type="entry name" value="Glyas_Fos-R_dOase_dom"/>
</dbReference>
<dbReference type="EMBL" id="MSCT01000009">
    <property type="protein sequence ID" value="OLF54452.1"/>
    <property type="molecule type" value="Genomic_DNA"/>
</dbReference>
<organism evidence="2 3">
    <name type="scientific">Pseudomonas chlororaphis</name>
    <dbReference type="NCBI Taxonomy" id="587753"/>
    <lineage>
        <taxon>Bacteria</taxon>
        <taxon>Pseudomonadati</taxon>
        <taxon>Pseudomonadota</taxon>
        <taxon>Gammaproteobacteria</taxon>
        <taxon>Pseudomonadales</taxon>
        <taxon>Pseudomonadaceae</taxon>
        <taxon>Pseudomonas</taxon>
    </lineage>
</organism>
<dbReference type="Proteomes" id="UP000185578">
    <property type="component" value="Unassembled WGS sequence"/>
</dbReference>
<dbReference type="InterPro" id="IPR037523">
    <property type="entry name" value="VOC_core"/>
</dbReference>
<gene>
    <name evidence="2" type="ORF">BTN82_10610</name>
</gene>
<feature type="domain" description="VOC" evidence="1">
    <location>
        <begin position="4"/>
        <end position="121"/>
    </location>
</feature>
<dbReference type="SUPFAM" id="SSF54593">
    <property type="entry name" value="Glyoxalase/Bleomycin resistance protein/Dihydroxybiphenyl dioxygenase"/>
    <property type="match status" value="1"/>
</dbReference>
<dbReference type="Gene3D" id="3.10.180.10">
    <property type="entry name" value="2,3-Dihydroxybiphenyl 1,2-Dioxygenase, domain 1"/>
    <property type="match status" value="1"/>
</dbReference>
<evidence type="ECO:0000313" key="3">
    <source>
        <dbReference type="Proteomes" id="UP000185578"/>
    </source>
</evidence>
<sequence length="122" mass="13999">MSVQLDHTIVWCRDKRRSADFLVQLLGLPPPVPFGPMLVVRLANDVSLDYYDNEPPIASQHYAFRLGAQEFEPVLQRIRQRGLAFWADPGKQLPNAINRHEGGRRVYFDDPDGHLLEVFSQT</sequence>
<dbReference type="PROSITE" id="PS51819">
    <property type="entry name" value="VOC"/>
    <property type="match status" value="1"/>
</dbReference>
<evidence type="ECO:0000313" key="2">
    <source>
        <dbReference type="EMBL" id="OLF54452.1"/>
    </source>
</evidence>
<dbReference type="AlphaFoldDB" id="A0A1Q8ERM4"/>
<dbReference type="CDD" id="cd08351">
    <property type="entry name" value="ChaP_like"/>
    <property type="match status" value="1"/>
</dbReference>
<name>A0A1Q8ERM4_9PSED</name>
<dbReference type="Pfam" id="PF00903">
    <property type="entry name" value="Glyoxalase"/>
    <property type="match status" value="1"/>
</dbReference>
<comment type="caution">
    <text evidence="2">The sequence shown here is derived from an EMBL/GenBank/DDBJ whole genome shotgun (WGS) entry which is preliminary data.</text>
</comment>
<accession>A0A1Q8ERM4</accession>
<evidence type="ECO:0000259" key="1">
    <source>
        <dbReference type="PROSITE" id="PS51819"/>
    </source>
</evidence>
<protein>
    <submittedName>
        <fullName evidence="2">Bleomycin resistance protein</fullName>
    </submittedName>
</protein>
<dbReference type="RefSeq" id="WP_075119075.1">
    <property type="nucleotide sequence ID" value="NZ_MSCT01000009.1"/>
</dbReference>
<proteinExistence type="predicted"/>